<proteinExistence type="predicted"/>
<reference evidence="2" key="1">
    <citation type="journal article" date="2020" name="Nature">
        <title>Giant virus diversity and host interactions through global metagenomics.</title>
        <authorList>
            <person name="Schulz F."/>
            <person name="Roux S."/>
            <person name="Paez-Espino D."/>
            <person name="Jungbluth S."/>
            <person name="Walsh D.A."/>
            <person name="Denef V.J."/>
            <person name="McMahon K.D."/>
            <person name="Konstantinidis K.T."/>
            <person name="Eloe-Fadrosh E.A."/>
            <person name="Kyrpides N.C."/>
            <person name="Woyke T."/>
        </authorList>
    </citation>
    <scope>NUCLEOTIDE SEQUENCE</scope>
    <source>
        <strain evidence="2">GVMAG-M-3300023174-130</strain>
    </source>
</reference>
<dbReference type="AlphaFoldDB" id="A0A6C0D7P8"/>
<keyword evidence="1" id="KW-1133">Transmembrane helix</keyword>
<evidence type="ECO:0000256" key="1">
    <source>
        <dbReference type="SAM" id="Phobius"/>
    </source>
</evidence>
<feature type="transmembrane region" description="Helical" evidence="1">
    <location>
        <begin position="34"/>
        <end position="53"/>
    </location>
</feature>
<feature type="transmembrane region" description="Helical" evidence="1">
    <location>
        <begin position="6"/>
        <end position="22"/>
    </location>
</feature>
<protein>
    <submittedName>
        <fullName evidence="2">Uncharacterized protein</fullName>
    </submittedName>
</protein>
<keyword evidence="1" id="KW-0812">Transmembrane</keyword>
<dbReference type="EMBL" id="MN739551">
    <property type="protein sequence ID" value="QHT12798.1"/>
    <property type="molecule type" value="Genomic_DNA"/>
</dbReference>
<accession>A0A6C0D7P8</accession>
<keyword evidence="1" id="KW-0472">Membrane</keyword>
<organism evidence="2">
    <name type="scientific">viral metagenome</name>
    <dbReference type="NCBI Taxonomy" id="1070528"/>
    <lineage>
        <taxon>unclassified sequences</taxon>
        <taxon>metagenomes</taxon>
        <taxon>organismal metagenomes</taxon>
    </lineage>
</organism>
<evidence type="ECO:0000313" key="2">
    <source>
        <dbReference type="EMBL" id="QHT12798.1"/>
    </source>
</evidence>
<name>A0A6C0D7P8_9ZZZZ</name>
<sequence length="80" mass="8845">MNTFVVAGIISVVFLIAKFIEMRFVDKESKPLKLLIRDSLLVFVSVLFGLFVIDQLKPVIQEGGESAITNPAVFTDNPGF</sequence>